<dbReference type="HAMAP" id="MF_00161">
    <property type="entry name" value="LspA"/>
    <property type="match status" value="1"/>
</dbReference>
<gene>
    <name evidence="9" type="primary">lspA</name>
    <name evidence="12" type="ORF">GCM10009547_11360</name>
</gene>
<proteinExistence type="inferred from homology"/>
<keyword evidence="2 9" id="KW-1003">Cell membrane</keyword>
<name>A0ABN1GGJ7_9ACTN</name>
<evidence type="ECO:0000256" key="11">
    <source>
        <dbReference type="RuleBase" id="RU004181"/>
    </source>
</evidence>
<comment type="subcellular location">
    <subcellularLocation>
        <location evidence="9">Cell membrane</location>
        <topology evidence="9">Multi-pass membrane protein</topology>
    </subcellularLocation>
</comment>
<dbReference type="PANTHER" id="PTHR33695:SF1">
    <property type="entry name" value="LIPOPROTEIN SIGNAL PEPTIDASE"/>
    <property type="match status" value="1"/>
</dbReference>
<sequence length="154" mass="16606">MGVTAVLVYAADLLTKIWAVKRLGDPDESIKIVGDLFQLELTRNPGAAFGIGVSMTIVFTLLSLVVVGVVLRTAGRLGSTWWAVVFGLVLGGALGNLTDRLFRSPGFMRGHVVDFLHLKNWPVFNLADTAFCIAGAIVFLLVLRNIPLEGRNPS</sequence>
<protein>
    <recommendedName>
        <fullName evidence="9">Lipoprotein signal peptidase</fullName>
        <ecNumber evidence="9">3.4.23.36</ecNumber>
    </recommendedName>
    <alternativeName>
        <fullName evidence="9">Prolipoprotein signal peptidase</fullName>
    </alternativeName>
    <alternativeName>
        <fullName evidence="9">Signal peptidase II</fullName>
        <shortName evidence="9">SPase II</shortName>
    </alternativeName>
</protein>
<reference evidence="12 13" key="1">
    <citation type="journal article" date="2019" name="Int. J. Syst. Evol. Microbiol.">
        <title>The Global Catalogue of Microorganisms (GCM) 10K type strain sequencing project: providing services to taxonomists for standard genome sequencing and annotation.</title>
        <authorList>
            <consortium name="The Broad Institute Genomics Platform"/>
            <consortium name="The Broad Institute Genome Sequencing Center for Infectious Disease"/>
            <person name="Wu L."/>
            <person name="Ma J."/>
        </authorList>
    </citation>
    <scope>NUCLEOTIDE SEQUENCE [LARGE SCALE GENOMIC DNA]</scope>
    <source>
        <strain evidence="12 13">JCM 10671</strain>
    </source>
</reference>
<evidence type="ECO:0000313" key="13">
    <source>
        <dbReference type="Proteomes" id="UP001500957"/>
    </source>
</evidence>
<evidence type="ECO:0000256" key="2">
    <source>
        <dbReference type="ARBA" id="ARBA00022475"/>
    </source>
</evidence>
<dbReference type="PROSITE" id="PS00855">
    <property type="entry name" value="SPASE_II"/>
    <property type="match status" value="1"/>
</dbReference>
<evidence type="ECO:0000256" key="9">
    <source>
        <dbReference type="HAMAP-Rule" id="MF_00161"/>
    </source>
</evidence>
<dbReference type="Proteomes" id="UP001500957">
    <property type="component" value="Unassembled WGS sequence"/>
</dbReference>
<keyword evidence="13" id="KW-1185">Reference proteome</keyword>
<evidence type="ECO:0000256" key="10">
    <source>
        <dbReference type="RuleBase" id="RU000594"/>
    </source>
</evidence>
<keyword evidence="3 9" id="KW-0645">Protease</keyword>
<comment type="catalytic activity">
    <reaction evidence="9 10">
        <text>Release of signal peptides from bacterial membrane prolipoproteins. Hydrolyzes -Xaa-Yaa-Zaa-|-(S,diacylglyceryl)Cys-, in which Xaa is hydrophobic (preferably Leu), and Yaa (Ala or Ser) and Zaa (Gly or Ala) have small, neutral side chains.</text>
        <dbReference type="EC" id="3.4.23.36"/>
    </reaction>
</comment>
<evidence type="ECO:0000256" key="1">
    <source>
        <dbReference type="ARBA" id="ARBA00006139"/>
    </source>
</evidence>
<dbReference type="PANTHER" id="PTHR33695">
    <property type="entry name" value="LIPOPROTEIN SIGNAL PEPTIDASE"/>
    <property type="match status" value="1"/>
</dbReference>
<dbReference type="EC" id="3.4.23.36" evidence="9"/>
<comment type="caution">
    <text evidence="9">Lacks conserved residue(s) required for the propagation of feature annotation.</text>
</comment>
<feature type="active site" evidence="9">
    <location>
        <position position="128"/>
    </location>
</feature>
<feature type="transmembrane region" description="Helical" evidence="9">
    <location>
        <begin position="122"/>
        <end position="143"/>
    </location>
</feature>
<keyword evidence="8 9" id="KW-0472">Membrane</keyword>
<evidence type="ECO:0000256" key="3">
    <source>
        <dbReference type="ARBA" id="ARBA00022670"/>
    </source>
</evidence>
<dbReference type="PRINTS" id="PR00781">
    <property type="entry name" value="LIPOSIGPTASE"/>
</dbReference>
<keyword evidence="5 9" id="KW-0064">Aspartyl protease</keyword>
<dbReference type="NCBIfam" id="TIGR00077">
    <property type="entry name" value="lspA"/>
    <property type="match status" value="1"/>
</dbReference>
<accession>A0ABN1GGJ7</accession>
<keyword evidence="6 9" id="KW-0378">Hydrolase</keyword>
<evidence type="ECO:0000256" key="8">
    <source>
        <dbReference type="ARBA" id="ARBA00023136"/>
    </source>
</evidence>
<feature type="transmembrane region" description="Helical" evidence="9">
    <location>
        <begin position="83"/>
        <end position="102"/>
    </location>
</feature>
<feature type="transmembrane region" description="Helical" evidence="9">
    <location>
        <begin position="47"/>
        <end position="71"/>
    </location>
</feature>
<comment type="pathway">
    <text evidence="9">Protein modification; lipoprotein biosynthesis (signal peptide cleavage).</text>
</comment>
<evidence type="ECO:0000313" key="12">
    <source>
        <dbReference type="EMBL" id="GAA0611052.1"/>
    </source>
</evidence>
<comment type="similarity">
    <text evidence="1 9 11">Belongs to the peptidase A8 family.</text>
</comment>
<keyword evidence="4 9" id="KW-0812">Transmembrane</keyword>
<comment type="function">
    <text evidence="9 10">This protein specifically catalyzes the removal of signal peptides from prolipoproteins.</text>
</comment>
<evidence type="ECO:0000256" key="4">
    <source>
        <dbReference type="ARBA" id="ARBA00022692"/>
    </source>
</evidence>
<dbReference type="Pfam" id="PF01252">
    <property type="entry name" value="Peptidase_A8"/>
    <property type="match status" value="1"/>
</dbReference>
<evidence type="ECO:0000256" key="5">
    <source>
        <dbReference type="ARBA" id="ARBA00022750"/>
    </source>
</evidence>
<dbReference type="EMBL" id="BAAAHE010000008">
    <property type="protein sequence ID" value="GAA0611052.1"/>
    <property type="molecule type" value="Genomic_DNA"/>
</dbReference>
<organism evidence="12 13">
    <name type="scientific">Sporichthya brevicatena</name>
    <dbReference type="NCBI Taxonomy" id="171442"/>
    <lineage>
        <taxon>Bacteria</taxon>
        <taxon>Bacillati</taxon>
        <taxon>Actinomycetota</taxon>
        <taxon>Actinomycetes</taxon>
        <taxon>Sporichthyales</taxon>
        <taxon>Sporichthyaceae</taxon>
        <taxon>Sporichthya</taxon>
    </lineage>
</organism>
<evidence type="ECO:0000256" key="6">
    <source>
        <dbReference type="ARBA" id="ARBA00022801"/>
    </source>
</evidence>
<dbReference type="InterPro" id="IPR001872">
    <property type="entry name" value="Peptidase_A8"/>
</dbReference>
<comment type="caution">
    <text evidence="12">The sequence shown here is derived from an EMBL/GenBank/DDBJ whole genome shotgun (WGS) entry which is preliminary data.</text>
</comment>
<evidence type="ECO:0000256" key="7">
    <source>
        <dbReference type="ARBA" id="ARBA00022989"/>
    </source>
</evidence>
<keyword evidence="7 9" id="KW-1133">Transmembrane helix</keyword>
<feature type="active site" evidence="9">
    <location>
        <position position="114"/>
    </location>
</feature>